<reference evidence="15" key="1">
    <citation type="journal article" date="2012" name="PLoS ONE">
        <title>Gene sets for utilization of primary and secondary nutrition supplies in the distal gut of endangered iberian lynx.</title>
        <authorList>
            <person name="Alcaide M."/>
            <person name="Messina E."/>
            <person name="Richter M."/>
            <person name="Bargiela R."/>
            <person name="Peplies J."/>
            <person name="Huws S.A."/>
            <person name="Newbold C.J."/>
            <person name="Golyshin P.N."/>
            <person name="Simon M.A."/>
            <person name="Lopez G."/>
            <person name="Yakimov M.M."/>
            <person name="Ferrer M."/>
        </authorList>
    </citation>
    <scope>NUCLEOTIDE SEQUENCE</scope>
</reference>
<dbReference type="InterPro" id="IPR004358">
    <property type="entry name" value="Sig_transdc_His_kin-like_C"/>
</dbReference>
<dbReference type="Pfam" id="PF12833">
    <property type="entry name" value="HTH_18"/>
    <property type="match status" value="1"/>
</dbReference>
<keyword evidence="9" id="KW-0805">Transcription regulation</keyword>
<evidence type="ECO:0000256" key="4">
    <source>
        <dbReference type="ARBA" id="ARBA00022679"/>
    </source>
</evidence>
<evidence type="ECO:0000256" key="6">
    <source>
        <dbReference type="ARBA" id="ARBA00022777"/>
    </source>
</evidence>
<evidence type="ECO:0000259" key="13">
    <source>
        <dbReference type="PROSITE" id="PS50109"/>
    </source>
</evidence>
<evidence type="ECO:0000256" key="2">
    <source>
        <dbReference type="ARBA" id="ARBA00012438"/>
    </source>
</evidence>
<dbReference type="FunFam" id="3.30.565.10:FF:000037">
    <property type="entry name" value="Hybrid sensor histidine kinase/response regulator"/>
    <property type="match status" value="1"/>
</dbReference>
<dbReference type="Gene3D" id="1.10.287.130">
    <property type="match status" value="1"/>
</dbReference>
<feature type="domain" description="Histidine kinase" evidence="13">
    <location>
        <begin position="838"/>
        <end position="1054"/>
    </location>
</feature>
<dbReference type="GO" id="GO:0043565">
    <property type="term" value="F:sequence-specific DNA binding"/>
    <property type="evidence" value="ECO:0007669"/>
    <property type="project" value="InterPro"/>
</dbReference>
<dbReference type="InterPro" id="IPR003661">
    <property type="entry name" value="HisK_dim/P_dom"/>
</dbReference>
<dbReference type="Pfam" id="PF00512">
    <property type="entry name" value="HisKA"/>
    <property type="match status" value="1"/>
</dbReference>
<dbReference type="InterPro" id="IPR011110">
    <property type="entry name" value="Reg_prop"/>
</dbReference>
<dbReference type="InterPro" id="IPR009057">
    <property type="entry name" value="Homeodomain-like_sf"/>
</dbReference>
<dbReference type="InterPro" id="IPR011006">
    <property type="entry name" value="CheY-like_superfamily"/>
</dbReference>
<dbReference type="EMBL" id="AMCI01002323">
    <property type="protein sequence ID" value="EJX03027.1"/>
    <property type="molecule type" value="Genomic_DNA"/>
</dbReference>
<comment type="caution">
    <text evidence="15">The sequence shown here is derived from an EMBL/GenBank/DDBJ whole genome shotgun (WGS) entry which is preliminary data.</text>
</comment>
<dbReference type="Gene3D" id="2.130.10.10">
    <property type="entry name" value="YVTN repeat-like/Quinoprotein amine dehydrogenase"/>
    <property type="match status" value="2"/>
</dbReference>
<dbReference type="Pfam" id="PF00072">
    <property type="entry name" value="Response_reg"/>
    <property type="match status" value="1"/>
</dbReference>
<evidence type="ECO:0000256" key="1">
    <source>
        <dbReference type="ARBA" id="ARBA00000085"/>
    </source>
</evidence>
<dbReference type="PROSITE" id="PS50110">
    <property type="entry name" value="RESPONSE_REGULATORY"/>
    <property type="match status" value="1"/>
</dbReference>
<dbReference type="Pfam" id="PF07494">
    <property type="entry name" value="Reg_prop"/>
    <property type="match status" value="3"/>
</dbReference>
<dbReference type="Pfam" id="PF07495">
    <property type="entry name" value="Y_Y_Y"/>
    <property type="match status" value="1"/>
</dbReference>
<dbReference type="InterPro" id="IPR015943">
    <property type="entry name" value="WD40/YVTN_repeat-like_dom_sf"/>
</dbReference>
<dbReference type="PROSITE" id="PS50109">
    <property type="entry name" value="HIS_KIN"/>
    <property type="match status" value="1"/>
</dbReference>
<dbReference type="Gene3D" id="1.10.10.60">
    <property type="entry name" value="Homeodomain-like"/>
    <property type="match status" value="1"/>
</dbReference>
<keyword evidence="10" id="KW-0238">DNA-binding</keyword>
<evidence type="ECO:0000256" key="11">
    <source>
        <dbReference type="ARBA" id="ARBA00023163"/>
    </source>
</evidence>
<dbReference type="Gene3D" id="3.30.565.10">
    <property type="entry name" value="Histidine kinase-like ATPase, C-terminal domain"/>
    <property type="match status" value="1"/>
</dbReference>
<keyword evidence="3" id="KW-0597">Phosphoprotein</keyword>
<proteinExistence type="predicted"/>
<protein>
    <recommendedName>
        <fullName evidence="2">histidine kinase</fullName>
        <ecNumber evidence="2">2.7.13.3</ecNumber>
    </recommendedName>
</protein>
<dbReference type="PANTHER" id="PTHR43547">
    <property type="entry name" value="TWO-COMPONENT HISTIDINE KINASE"/>
    <property type="match status" value="1"/>
</dbReference>
<keyword evidence="7" id="KW-0067">ATP-binding</keyword>
<dbReference type="SUPFAM" id="SSF63829">
    <property type="entry name" value="Calcium-dependent phosphotriesterase"/>
    <property type="match status" value="2"/>
</dbReference>
<dbReference type="Gene3D" id="2.60.40.10">
    <property type="entry name" value="Immunoglobulins"/>
    <property type="match status" value="1"/>
</dbReference>
<sequence>MEEQPRRHTFFHLLLHGWLLISLILHSSLLAAENFRQLGLSDGLSQPSVMAIHQDRLGRMWFGTREGINRYDGLTLTAFKGWYAGSTPDAPLWLGNHVSDIAEDREGNLFFLIDQDIVRFDLQTEQFHRLTEGAQIPVLTAYDGTIWFCRHDSLFTLSGTPSQETFVLRTSLASPPTELMVTSDHIALGTHYSGFYLYDRTTHRSTHWLDGKEIYAIFQSSTQEYWISTRMEGLYRMPAGAAPQAVPYLPHSPQGTSSLQIRTFVEDNLHRIWFGTFNGLQQYDPRTDTYSLIQVPSYAGGLAHPSIFSLYKDRQGIIWVGSYFGGVNYFQPEKEGILHYDYDINAQKGLYYSYITDLVTDHQGRLWFGTDGGGVVCTDAAWNIVHQLTAGKGRALPHNNIKTLDYDALHHSLYIGTYLGGLCRYDLDTQQFTNYLYQPHRPEEERPGEVIFHVQMWQDDLYLSSRNGVFRLDIQTQRFHKLPALEGFCLSFDINPQGILYLGYSQKMVCVDLNQPDSIQTLLSPAEIRTAQLTHILATPEGAYATTLGAGVYFVDRATQTLQHYTADRQQLASDYCYNLCRSRNGSLFVISDQGISRITSPWQCTNHLNLKNEFPTSHLIQECGMYASPDGKVYIGTTKGVAVLSEDYLNKPTFQSQLPPPFLSQLWVNNQPITAGDPSGILTHALPFTPALELNHTQNNLVLEWALPDYTQHPSSQQFLYKLEGMDQEWMTTHQTKAHYTNLTPGDYVFQLVTTLPGEADSPTLQHPVCLKIHIATPWYNTWWAWMLYLSTAIGWLYHFLRSRWAKRTLALSLEKERFEKQQIEKLNQEKLVFFTNVSHEFRTPLTLIISHVDILLQKNTLAPSLYNSLMKVKKNAQKMNSLISELLEFRKLEQNHEILQLKQQDMTPFLREIYLSFSDYAQQRAIRYTFQFPEAPLLAWFDKRLMEDVFFNLLSNAFKYTPDKGSIHLQGSRTEDGIVLQITDSGIGIAEQDTLKIFQRFYQSDRKSSIFSSTGIGLALTKTIVEKHHGHLSVKSSLGQGSTFTVLLPDQQESFAEDPHIQLECPSEPTAIVPGSWSLPTTENPEEEEETSPVALSKENAAVSHTLLLVEDNEELLQVLTELFSPFYRILTARNGKEGLRQVQEHRPDLVISDILMPEMSGTEMCIQIKNNLDLCHIPVILLTALSSPEQNIDGLNRGADDYITKPFHAQLLLARANNLLRSRLLIQHQFDKKPIDEIDLTSINPLDKDLLKRASQIIEKQLDNPDFDIPTLCKELGIGRTLLFSKFKALTGMTPNNYILNFRLKSAATLLQRYPDLPIAEVSDRCGFNTPAYFSRCFKNQYGCSPLSYQKGNHGKAPEA</sequence>
<dbReference type="PANTHER" id="PTHR43547:SF2">
    <property type="entry name" value="HYBRID SIGNAL TRANSDUCTION HISTIDINE KINASE C"/>
    <property type="match status" value="1"/>
</dbReference>
<evidence type="ECO:0000256" key="7">
    <source>
        <dbReference type="ARBA" id="ARBA00022840"/>
    </source>
</evidence>
<evidence type="ECO:0000313" key="15">
    <source>
        <dbReference type="EMBL" id="EJX03027.1"/>
    </source>
</evidence>
<keyword evidence="5" id="KW-0547">Nucleotide-binding</keyword>
<dbReference type="InterPro" id="IPR013783">
    <property type="entry name" value="Ig-like_fold"/>
</dbReference>
<dbReference type="GO" id="GO:0005524">
    <property type="term" value="F:ATP binding"/>
    <property type="evidence" value="ECO:0007669"/>
    <property type="project" value="UniProtKB-KW"/>
</dbReference>
<keyword evidence="11" id="KW-0804">Transcription</keyword>
<evidence type="ECO:0000256" key="9">
    <source>
        <dbReference type="ARBA" id="ARBA00023015"/>
    </source>
</evidence>
<evidence type="ECO:0000259" key="12">
    <source>
        <dbReference type="PROSITE" id="PS01124"/>
    </source>
</evidence>
<comment type="catalytic activity">
    <reaction evidence="1">
        <text>ATP + protein L-histidine = ADP + protein N-phospho-L-histidine.</text>
        <dbReference type="EC" id="2.7.13.3"/>
    </reaction>
</comment>
<keyword evidence="8" id="KW-0902">Two-component regulatory system</keyword>
<dbReference type="SMART" id="SM00388">
    <property type="entry name" value="HisKA"/>
    <property type="match status" value="1"/>
</dbReference>
<dbReference type="GO" id="GO:0003700">
    <property type="term" value="F:DNA-binding transcription factor activity"/>
    <property type="evidence" value="ECO:0007669"/>
    <property type="project" value="InterPro"/>
</dbReference>
<dbReference type="InterPro" id="IPR011123">
    <property type="entry name" value="Y_Y_Y"/>
</dbReference>
<dbReference type="InterPro" id="IPR001789">
    <property type="entry name" value="Sig_transdc_resp-reg_receiver"/>
</dbReference>
<dbReference type="EC" id="2.7.13.3" evidence="2"/>
<gene>
    <name evidence="15" type="ORF">EVA_08856</name>
</gene>
<dbReference type="Gene3D" id="3.40.50.2300">
    <property type="match status" value="1"/>
</dbReference>
<feature type="domain" description="Response regulatory" evidence="14">
    <location>
        <begin position="1108"/>
        <end position="1223"/>
    </location>
</feature>
<dbReference type="PRINTS" id="PR00344">
    <property type="entry name" value="BCTRLSENSOR"/>
</dbReference>
<keyword evidence="6 15" id="KW-0418">Kinase</keyword>
<dbReference type="SUPFAM" id="SSF52172">
    <property type="entry name" value="CheY-like"/>
    <property type="match status" value="1"/>
</dbReference>
<dbReference type="InterPro" id="IPR018062">
    <property type="entry name" value="HTH_AraC-typ_CS"/>
</dbReference>
<dbReference type="PROSITE" id="PS01124">
    <property type="entry name" value="HTH_ARAC_FAMILY_2"/>
    <property type="match status" value="1"/>
</dbReference>
<dbReference type="InterPro" id="IPR036890">
    <property type="entry name" value="HATPase_C_sf"/>
</dbReference>
<dbReference type="CDD" id="cd00082">
    <property type="entry name" value="HisKA"/>
    <property type="match status" value="1"/>
</dbReference>
<dbReference type="Pfam" id="PF02518">
    <property type="entry name" value="HATPase_c"/>
    <property type="match status" value="1"/>
</dbReference>
<dbReference type="GO" id="GO:0000155">
    <property type="term" value="F:phosphorelay sensor kinase activity"/>
    <property type="evidence" value="ECO:0007669"/>
    <property type="project" value="InterPro"/>
</dbReference>
<evidence type="ECO:0000256" key="10">
    <source>
        <dbReference type="ARBA" id="ARBA00023125"/>
    </source>
</evidence>
<dbReference type="SMART" id="SM00448">
    <property type="entry name" value="REC"/>
    <property type="match status" value="1"/>
</dbReference>
<dbReference type="SUPFAM" id="SSF47384">
    <property type="entry name" value="Homodimeric domain of signal transducing histidine kinase"/>
    <property type="match status" value="1"/>
</dbReference>
<dbReference type="InterPro" id="IPR003594">
    <property type="entry name" value="HATPase_dom"/>
</dbReference>
<feature type="domain" description="HTH araC/xylS-type" evidence="12">
    <location>
        <begin position="1255"/>
        <end position="1355"/>
    </location>
</feature>
<name>J9G720_9ZZZZ</name>
<dbReference type="SUPFAM" id="SSF55874">
    <property type="entry name" value="ATPase domain of HSP90 chaperone/DNA topoisomerase II/histidine kinase"/>
    <property type="match status" value="1"/>
</dbReference>
<dbReference type="InterPro" id="IPR036097">
    <property type="entry name" value="HisK_dim/P_sf"/>
</dbReference>
<dbReference type="SUPFAM" id="SSF46689">
    <property type="entry name" value="Homeodomain-like"/>
    <property type="match status" value="1"/>
</dbReference>
<evidence type="ECO:0000259" key="14">
    <source>
        <dbReference type="PROSITE" id="PS50110"/>
    </source>
</evidence>
<dbReference type="InterPro" id="IPR005467">
    <property type="entry name" value="His_kinase_dom"/>
</dbReference>
<organism evidence="15">
    <name type="scientific">gut metagenome</name>
    <dbReference type="NCBI Taxonomy" id="749906"/>
    <lineage>
        <taxon>unclassified sequences</taxon>
        <taxon>metagenomes</taxon>
        <taxon>organismal metagenomes</taxon>
    </lineage>
</organism>
<dbReference type="SMART" id="SM00342">
    <property type="entry name" value="HTH_ARAC"/>
    <property type="match status" value="1"/>
</dbReference>
<evidence type="ECO:0000256" key="8">
    <source>
        <dbReference type="ARBA" id="ARBA00023012"/>
    </source>
</evidence>
<accession>J9G720</accession>
<dbReference type="InterPro" id="IPR018060">
    <property type="entry name" value="HTH_AraC"/>
</dbReference>
<evidence type="ECO:0000256" key="3">
    <source>
        <dbReference type="ARBA" id="ARBA00022553"/>
    </source>
</evidence>
<dbReference type="SMART" id="SM00387">
    <property type="entry name" value="HATPase_c"/>
    <property type="match status" value="1"/>
</dbReference>
<evidence type="ECO:0000256" key="5">
    <source>
        <dbReference type="ARBA" id="ARBA00022741"/>
    </source>
</evidence>
<keyword evidence="4" id="KW-0808">Transferase</keyword>
<dbReference type="PROSITE" id="PS00041">
    <property type="entry name" value="HTH_ARAC_FAMILY_1"/>
    <property type="match status" value="1"/>
</dbReference>